<name>A0ABD0KL82_9CAEN</name>
<keyword evidence="3" id="KW-1185">Reference proteome</keyword>
<sequence length="58" mass="6381">QRTKYPALSDRTDSSTSFLPATDISARLLRPRATPRFAPEEQGAHYDAIRLESPGGAH</sequence>
<evidence type="ECO:0000313" key="3">
    <source>
        <dbReference type="Proteomes" id="UP001519460"/>
    </source>
</evidence>
<comment type="caution">
    <text evidence="2">The sequence shown here is derived from an EMBL/GenBank/DDBJ whole genome shotgun (WGS) entry which is preliminary data.</text>
</comment>
<accession>A0ABD0KL82</accession>
<evidence type="ECO:0000313" key="2">
    <source>
        <dbReference type="EMBL" id="KAK7487570.1"/>
    </source>
</evidence>
<dbReference type="Proteomes" id="UP001519460">
    <property type="component" value="Unassembled WGS sequence"/>
</dbReference>
<dbReference type="AlphaFoldDB" id="A0ABD0KL82"/>
<dbReference type="EMBL" id="JACVVK020000162">
    <property type="protein sequence ID" value="KAK7487570.1"/>
    <property type="molecule type" value="Genomic_DNA"/>
</dbReference>
<organism evidence="2 3">
    <name type="scientific">Batillaria attramentaria</name>
    <dbReference type="NCBI Taxonomy" id="370345"/>
    <lineage>
        <taxon>Eukaryota</taxon>
        <taxon>Metazoa</taxon>
        <taxon>Spiralia</taxon>
        <taxon>Lophotrochozoa</taxon>
        <taxon>Mollusca</taxon>
        <taxon>Gastropoda</taxon>
        <taxon>Caenogastropoda</taxon>
        <taxon>Sorbeoconcha</taxon>
        <taxon>Cerithioidea</taxon>
        <taxon>Batillariidae</taxon>
        <taxon>Batillaria</taxon>
    </lineage>
</organism>
<protein>
    <submittedName>
        <fullName evidence="2">Uncharacterized protein</fullName>
    </submittedName>
</protein>
<evidence type="ECO:0000256" key="1">
    <source>
        <dbReference type="SAM" id="MobiDB-lite"/>
    </source>
</evidence>
<reference evidence="2 3" key="1">
    <citation type="journal article" date="2023" name="Sci. Data">
        <title>Genome assembly of the Korean intertidal mud-creeper Batillaria attramentaria.</title>
        <authorList>
            <person name="Patra A.K."/>
            <person name="Ho P.T."/>
            <person name="Jun S."/>
            <person name="Lee S.J."/>
            <person name="Kim Y."/>
            <person name="Won Y.J."/>
        </authorList>
    </citation>
    <scope>NUCLEOTIDE SEQUENCE [LARGE SCALE GENOMIC DNA]</scope>
    <source>
        <strain evidence="2">Wonlab-2016</strain>
    </source>
</reference>
<feature type="compositionally biased region" description="Basic and acidic residues" evidence="1">
    <location>
        <begin position="38"/>
        <end position="50"/>
    </location>
</feature>
<gene>
    <name evidence="2" type="ORF">BaRGS_00021120</name>
</gene>
<proteinExistence type="predicted"/>
<feature type="region of interest" description="Disordered" evidence="1">
    <location>
        <begin position="34"/>
        <end position="58"/>
    </location>
</feature>
<feature type="non-terminal residue" evidence="2">
    <location>
        <position position="1"/>
    </location>
</feature>